<organism evidence="1 2">
    <name type="scientific">Laccaria amethystina LaAM-08-1</name>
    <dbReference type="NCBI Taxonomy" id="1095629"/>
    <lineage>
        <taxon>Eukaryota</taxon>
        <taxon>Fungi</taxon>
        <taxon>Dikarya</taxon>
        <taxon>Basidiomycota</taxon>
        <taxon>Agaricomycotina</taxon>
        <taxon>Agaricomycetes</taxon>
        <taxon>Agaricomycetidae</taxon>
        <taxon>Agaricales</taxon>
        <taxon>Agaricineae</taxon>
        <taxon>Hydnangiaceae</taxon>
        <taxon>Laccaria</taxon>
    </lineage>
</organism>
<sequence>MRRMVGPHVQTPAAVGWPVCHPVLLSQTFFSASDCISTNSSPTMHRQSDTSCAFKPVWNLEPS</sequence>
<evidence type="ECO:0000313" key="2">
    <source>
        <dbReference type="Proteomes" id="UP000054477"/>
    </source>
</evidence>
<name>A0A0C9WH42_9AGAR</name>
<gene>
    <name evidence="1" type="ORF">K443DRAFT_540912</name>
</gene>
<dbReference type="Proteomes" id="UP000054477">
    <property type="component" value="Unassembled WGS sequence"/>
</dbReference>
<reference evidence="1 2" key="1">
    <citation type="submission" date="2014-04" db="EMBL/GenBank/DDBJ databases">
        <authorList>
            <consortium name="DOE Joint Genome Institute"/>
            <person name="Kuo A."/>
            <person name="Kohler A."/>
            <person name="Nagy L.G."/>
            <person name="Floudas D."/>
            <person name="Copeland A."/>
            <person name="Barry K.W."/>
            <person name="Cichocki N."/>
            <person name="Veneault-Fourrey C."/>
            <person name="LaButti K."/>
            <person name="Lindquist E.A."/>
            <person name="Lipzen A."/>
            <person name="Lundell T."/>
            <person name="Morin E."/>
            <person name="Murat C."/>
            <person name="Sun H."/>
            <person name="Tunlid A."/>
            <person name="Henrissat B."/>
            <person name="Grigoriev I.V."/>
            <person name="Hibbett D.S."/>
            <person name="Martin F."/>
            <person name="Nordberg H.P."/>
            <person name="Cantor M.N."/>
            <person name="Hua S.X."/>
        </authorList>
    </citation>
    <scope>NUCLEOTIDE SEQUENCE [LARGE SCALE GENOMIC DNA]</scope>
    <source>
        <strain evidence="1 2">LaAM-08-1</strain>
    </source>
</reference>
<reference evidence="2" key="2">
    <citation type="submission" date="2015-01" db="EMBL/GenBank/DDBJ databases">
        <title>Evolutionary Origins and Diversification of the Mycorrhizal Mutualists.</title>
        <authorList>
            <consortium name="DOE Joint Genome Institute"/>
            <consortium name="Mycorrhizal Genomics Consortium"/>
            <person name="Kohler A."/>
            <person name="Kuo A."/>
            <person name="Nagy L.G."/>
            <person name="Floudas D."/>
            <person name="Copeland A."/>
            <person name="Barry K.W."/>
            <person name="Cichocki N."/>
            <person name="Veneault-Fourrey C."/>
            <person name="LaButti K."/>
            <person name="Lindquist E.A."/>
            <person name="Lipzen A."/>
            <person name="Lundell T."/>
            <person name="Morin E."/>
            <person name="Murat C."/>
            <person name="Riley R."/>
            <person name="Ohm R."/>
            <person name="Sun H."/>
            <person name="Tunlid A."/>
            <person name="Henrissat B."/>
            <person name="Grigoriev I.V."/>
            <person name="Hibbett D.S."/>
            <person name="Martin F."/>
        </authorList>
    </citation>
    <scope>NUCLEOTIDE SEQUENCE [LARGE SCALE GENOMIC DNA]</scope>
    <source>
        <strain evidence="2">LaAM-08-1</strain>
    </source>
</reference>
<dbReference type="AlphaFoldDB" id="A0A0C9WH42"/>
<accession>A0A0C9WH42</accession>
<dbReference type="EMBL" id="KN839159">
    <property type="protein sequence ID" value="KIJ90539.1"/>
    <property type="molecule type" value="Genomic_DNA"/>
</dbReference>
<proteinExistence type="predicted"/>
<protein>
    <submittedName>
        <fullName evidence="1">Unplaced genomic scaffold K443scaffold_624, whole genome shotgun sequence</fullName>
    </submittedName>
</protein>
<keyword evidence="2" id="KW-1185">Reference proteome</keyword>
<dbReference type="HOGENOM" id="CLU_2729151_0_0_1"/>
<evidence type="ECO:0000313" key="1">
    <source>
        <dbReference type="EMBL" id="KIJ90539.1"/>
    </source>
</evidence>